<sequence length="280" mass="30301">MATLEVSDGTLWYDEVGDGPPLVFVHGGWMNGDAWRPQVDRFADEYRTITLDVRGHGRTGATDRERYSVSLFVDDLESLLASLEVEQPILCGLSLGSMIVQEYLDRHPDRAAGAILAGPVRSMPPVDVPTGVKPFLSPLPALTATLSVAGPRTTFRSLLGSIRTVTNGPWLSTDSSIRSQAIEAVGDVSRAEFRKIFDALYAFDPPELSHVTTPTLVVYGEAEASPVRRQGRRIAATVDDGRWAAVPDSGHLVNQDNPQAFNDVCAAFLAELDATASRPL</sequence>
<dbReference type="EMBL" id="JBHSDJ010000030">
    <property type="protein sequence ID" value="MFC4247505.1"/>
    <property type="molecule type" value="Genomic_DNA"/>
</dbReference>
<dbReference type="InterPro" id="IPR050266">
    <property type="entry name" value="AB_hydrolase_sf"/>
</dbReference>
<name>A0ABD5P0B2_9EURY</name>
<dbReference type="PANTHER" id="PTHR43798:SF31">
    <property type="entry name" value="AB HYDROLASE SUPERFAMILY PROTEIN YCLE"/>
    <property type="match status" value="1"/>
</dbReference>
<organism evidence="3 4">
    <name type="scientific">Natribaculum luteum</name>
    <dbReference type="NCBI Taxonomy" id="1586232"/>
    <lineage>
        <taxon>Archaea</taxon>
        <taxon>Methanobacteriati</taxon>
        <taxon>Methanobacteriota</taxon>
        <taxon>Stenosarchaea group</taxon>
        <taxon>Halobacteria</taxon>
        <taxon>Halobacteriales</taxon>
        <taxon>Natrialbaceae</taxon>
        <taxon>Natribaculum</taxon>
    </lineage>
</organism>
<comment type="caution">
    <text evidence="3">The sequence shown here is derived from an EMBL/GenBank/DDBJ whole genome shotgun (WGS) entry which is preliminary data.</text>
</comment>
<dbReference type="Gene3D" id="3.40.50.1820">
    <property type="entry name" value="alpha/beta hydrolase"/>
    <property type="match status" value="1"/>
</dbReference>
<protein>
    <submittedName>
        <fullName evidence="3">Alpha/beta fold hydrolase</fullName>
    </submittedName>
</protein>
<proteinExistence type="predicted"/>
<dbReference type="Pfam" id="PF12697">
    <property type="entry name" value="Abhydrolase_6"/>
    <property type="match status" value="1"/>
</dbReference>
<evidence type="ECO:0000313" key="4">
    <source>
        <dbReference type="Proteomes" id="UP001595821"/>
    </source>
</evidence>
<dbReference type="GO" id="GO:0016787">
    <property type="term" value="F:hydrolase activity"/>
    <property type="evidence" value="ECO:0007669"/>
    <property type="project" value="UniProtKB-KW"/>
</dbReference>
<dbReference type="InterPro" id="IPR000073">
    <property type="entry name" value="AB_hydrolase_1"/>
</dbReference>
<gene>
    <name evidence="3" type="ORF">ACFOZ7_10915</name>
</gene>
<dbReference type="GeneID" id="71854440"/>
<dbReference type="Proteomes" id="UP001595821">
    <property type="component" value="Unassembled WGS sequence"/>
</dbReference>
<dbReference type="SUPFAM" id="SSF53474">
    <property type="entry name" value="alpha/beta-Hydrolases"/>
    <property type="match status" value="1"/>
</dbReference>
<evidence type="ECO:0000256" key="1">
    <source>
        <dbReference type="ARBA" id="ARBA00022801"/>
    </source>
</evidence>
<accession>A0ABD5P0B2</accession>
<dbReference type="PANTHER" id="PTHR43798">
    <property type="entry name" value="MONOACYLGLYCEROL LIPASE"/>
    <property type="match status" value="1"/>
</dbReference>
<reference evidence="3 4" key="1">
    <citation type="journal article" date="2014" name="Int. J. Syst. Evol. Microbiol.">
        <title>Complete genome sequence of Corynebacterium casei LMG S-19264T (=DSM 44701T), isolated from a smear-ripened cheese.</title>
        <authorList>
            <consortium name="US DOE Joint Genome Institute (JGI-PGF)"/>
            <person name="Walter F."/>
            <person name="Albersmeier A."/>
            <person name="Kalinowski J."/>
            <person name="Ruckert C."/>
        </authorList>
    </citation>
    <scope>NUCLEOTIDE SEQUENCE [LARGE SCALE GENOMIC DNA]</scope>
    <source>
        <strain evidence="3 4">IBRC-M 10912</strain>
    </source>
</reference>
<dbReference type="AlphaFoldDB" id="A0ABD5P0B2"/>
<dbReference type="InterPro" id="IPR029058">
    <property type="entry name" value="AB_hydrolase_fold"/>
</dbReference>
<feature type="domain" description="AB hydrolase-1" evidence="2">
    <location>
        <begin position="22"/>
        <end position="263"/>
    </location>
</feature>
<keyword evidence="1 3" id="KW-0378">Hydrolase</keyword>
<evidence type="ECO:0000313" key="3">
    <source>
        <dbReference type="EMBL" id="MFC4247505.1"/>
    </source>
</evidence>
<evidence type="ECO:0000259" key="2">
    <source>
        <dbReference type="Pfam" id="PF12697"/>
    </source>
</evidence>
<dbReference type="RefSeq" id="WP_246966517.1">
    <property type="nucleotide sequence ID" value="NZ_CP095397.1"/>
</dbReference>